<dbReference type="InterPro" id="IPR011011">
    <property type="entry name" value="Znf_FYVE_PHD"/>
</dbReference>
<dbReference type="SUPFAM" id="SSF140741">
    <property type="entry name" value="RUN domain-like"/>
    <property type="match status" value="1"/>
</dbReference>
<proteinExistence type="predicted"/>
<dbReference type="GO" id="GO:0008270">
    <property type="term" value="F:zinc ion binding"/>
    <property type="evidence" value="ECO:0007669"/>
    <property type="project" value="UniProtKB-KW"/>
</dbReference>
<keyword evidence="9" id="KW-1185">Reference proteome</keyword>
<evidence type="ECO:0000256" key="6">
    <source>
        <dbReference type="SAM" id="Coils"/>
    </source>
</evidence>
<dbReference type="GeneID" id="111122220"/>
<name>A0A8B8CV64_CRAVI</name>
<dbReference type="CDD" id="cd15721">
    <property type="entry name" value="FYVE_RUFY1_like"/>
    <property type="match status" value="1"/>
</dbReference>
<dbReference type="InterPro" id="IPR017455">
    <property type="entry name" value="Znf_FYVE-rel"/>
</dbReference>
<dbReference type="OrthoDB" id="79871at2759"/>
<dbReference type="Pfam" id="PF02759">
    <property type="entry name" value="RUN"/>
    <property type="match status" value="1"/>
</dbReference>
<dbReference type="Gene3D" id="3.30.40.10">
    <property type="entry name" value="Zinc/RING finger domain, C3HC4 (zinc finger)"/>
    <property type="match status" value="1"/>
</dbReference>
<dbReference type="SUPFAM" id="SSF57903">
    <property type="entry name" value="FYVE/PHD zinc finger"/>
    <property type="match status" value="1"/>
</dbReference>
<evidence type="ECO:0000256" key="5">
    <source>
        <dbReference type="PROSITE-ProRule" id="PRU00091"/>
    </source>
</evidence>
<keyword evidence="3" id="KW-0862">Zinc</keyword>
<keyword evidence="2 5" id="KW-0863">Zinc-finger</keyword>
<dbReference type="InterPro" id="IPR037213">
    <property type="entry name" value="Run_dom_sf"/>
</dbReference>
<dbReference type="Pfam" id="PF01363">
    <property type="entry name" value="FYVE"/>
    <property type="match status" value="1"/>
</dbReference>
<dbReference type="FunFam" id="3.30.40.10:FF:000046">
    <property type="entry name" value="RUN and FYVE domain containing 2"/>
    <property type="match status" value="1"/>
</dbReference>
<dbReference type="PANTHER" id="PTHR45956">
    <property type="entry name" value="RUN AND FYVE DOMAIN-CONTAINING PROTEIN 2-LIKE PROTEIN"/>
    <property type="match status" value="1"/>
</dbReference>
<gene>
    <name evidence="10" type="primary">LOC111122220</name>
</gene>
<keyword evidence="4 6" id="KW-0175">Coiled coil</keyword>
<dbReference type="InterPro" id="IPR047335">
    <property type="entry name" value="RUFY1-3"/>
</dbReference>
<evidence type="ECO:0000313" key="10">
    <source>
        <dbReference type="RefSeq" id="XP_022319565.1"/>
    </source>
</evidence>
<evidence type="ECO:0000256" key="3">
    <source>
        <dbReference type="ARBA" id="ARBA00022833"/>
    </source>
</evidence>
<dbReference type="Gene3D" id="1.20.58.900">
    <property type="match status" value="1"/>
</dbReference>
<organism evidence="9 10">
    <name type="scientific">Crassostrea virginica</name>
    <name type="common">Eastern oyster</name>
    <dbReference type="NCBI Taxonomy" id="6565"/>
    <lineage>
        <taxon>Eukaryota</taxon>
        <taxon>Metazoa</taxon>
        <taxon>Spiralia</taxon>
        <taxon>Lophotrochozoa</taxon>
        <taxon>Mollusca</taxon>
        <taxon>Bivalvia</taxon>
        <taxon>Autobranchia</taxon>
        <taxon>Pteriomorphia</taxon>
        <taxon>Ostreida</taxon>
        <taxon>Ostreoidea</taxon>
        <taxon>Ostreidae</taxon>
        <taxon>Crassostrea</taxon>
    </lineage>
</organism>
<evidence type="ECO:0000313" key="9">
    <source>
        <dbReference type="Proteomes" id="UP000694844"/>
    </source>
</evidence>
<dbReference type="PROSITE" id="PS50826">
    <property type="entry name" value="RUN"/>
    <property type="match status" value="1"/>
</dbReference>
<dbReference type="RefSeq" id="XP_022319565.1">
    <property type="nucleotide sequence ID" value="XM_022463857.1"/>
</dbReference>
<dbReference type="AlphaFoldDB" id="A0A8B8CV64"/>
<reference evidence="10" key="1">
    <citation type="submission" date="2025-08" db="UniProtKB">
        <authorList>
            <consortium name="RefSeq"/>
        </authorList>
    </citation>
    <scope>IDENTIFICATION</scope>
    <source>
        <tissue evidence="10">Whole sample</tissue>
    </source>
</reference>
<feature type="domain" description="FYVE-type" evidence="7">
    <location>
        <begin position="583"/>
        <end position="641"/>
    </location>
</feature>
<feature type="domain" description="RUN" evidence="8">
    <location>
        <begin position="77"/>
        <end position="210"/>
    </location>
</feature>
<dbReference type="InterPro" id="IPR013083">
    <property type="entry name" value="Znf_RING/FYVE/PHD"/>
</dbReference>
<feature type="coiled-coil region" evidence="6">
    <location>
        <begin position="260"/>
        <end position="344"/>
    </location>
</feature>
<dbReference type="FunFam" id="1.20.58.900:FF:000011">
    <property type="entry name" value="Uncharacterized protein, isoform B"/>
    <property type="match status" value="1"/>
</dbReference>
<dbReference type="PANTHER" id="PTHR45956:SF6">
    <property type="entry name" value="RUN DOMAIN-CONTAINING PROTEIN"/>
    <property type="match status" value="1"/>
</dbReference>
<evidence type="ECO:0000256" key="2">
    <source>
        <dbReference type="ARBA" id="ARBA00022771"/>
    </source>
</evidence>
<sequence length="649" mass="74948">MAEETIYLCNFRVSVDGDWLCLKELSDVQLEVDEFELASPEDGRDPKTIERCNLLNVSKLIIKEVIDSSLSHGRMLDDNHVPLQQFFIVLEHVLRHGLKPKKSLLRDRRDFWCVLETVEKLIPEASEITTSVREMPNLKTPLGKARAWLRLSLMQKSLADYLKELCERRDQVLSEFYEPGAMMLEDEGMVFTGLLVGLNVIDCNMCIKEEDLDQPMGVIDFSLYLNNRINDDLSPDSESAETKNKMATILDQKNYLEELNRHLNATVTNLQQKLESVQTTNTLLKEDLAIAKNTALDLQAENDSLKMNQGCIVDDTKKQLETALKNEEAAKQDIETERETYKTSREGLDNMYTDLKKKLDEETHVRLDVEKELELQIGMKQEMEMALRILEKDIHEKQDTMISLRQQLEDIKGINLEMYKKLQACEGSLKHKSELVNKLEEKTNQLVATLKDMEKRLKQTEADKEAAEETARKLGQIIVDKDAKRTALETDLKIEKEWRGTLQKSLEEEREKVSAVQTDLQKYKHLEKDYAKLEHRHQEIQKTCEEQERTLAELGSHLSESKLRVEDMREAQQVNKEAQWQSDKDATHCKGCTKEFSISRRRHHCRNCGDIFCNECSDNKMPLPSSAKPVRVCDNCHTVLLQRYSATGN</sequence>
<dbReference type="InterPro" id="IPR004012">
    <property type="entry name" value="Run_dom"/>
</dbReference>
<dbReference type="SMART" id="SM00064">
    <property type="entry name" value="FYVE"/>
    <property type="match status" value="1"/>
</dbReference>
<evidence type="ECO:0000256" key="4">
    <source>
        <dbReference type="ARBA" id="ARBA00023054"/>
    </source>
</evidence>
<evidence type="ECO:0000259" key="8">
    <source>
        <dbReference type="PROSITE" id="PS50826"/>
    </source>
</evidence>
<protein>
    <submittedName>
        <fullName evidence="10">RUN and FYVE domain-containing protein 2-like isoform X2</fullName>
    </submittedName>
</protein>
<feature type="coiled-coil region" evidence="6">
    <location>
        <begin position="506"/>
        <end position="550"/>
    </location>
</feature>
<evidence type="ECO:0000256" key="1">
    <source>
        <dbReference type="ARBA" id="ARBA00022723"/>
    </source>
</evidence>
<accession>A0A8B8CV64</accession>
<feature type="coiled-coil region" evidence="6">
    <location>
        <begin position="380"/>
        <end position="477"/>
    </location>
</feature>
<dbReference type="GO" id="GO:0005737">
    <property type="term" value="C:cytoplasm"/>
    <property type="evidence" value="ECO:0007669"/>
    <property type="project" value="TreeGrafter"/>
</dbReference>
<dbReference type="InterPro" id="IPR000306">
    <property type="entry name" value="Znf_FYVE"/>
</dbReference>
<dbReference type="SMART" id="SM00593">
    <property type="entry name" value="RUN"/>
    <property type="match status" value="1"/>
</dbReference>
<dbReference type="CDD" id="cd17681">
    <property type="entry name" value="RUN_RUFY1_like"/>
    <property type="match status" value="1"/>
</dbReference>
<evidence type="ECO:0000259" key="7">
    <source>
        <dbReference type="PROSITE" id="PS50178"/>
    </source>
</evidence>
<dbReference type="Proteomes" id="UP000694844">
    <property type="component" value="Chromosome 2"/>
</dbReference>
<dbReference type="PROSITE" id="PS50178">
    <property type="entry name" value="ZF_FYVE"/>
    <property type="match status" value="1"/>
</dbReference>
<keyword evidence="1" id="KW-0479">Metal-binding</keyword>